<name>A0AAE1BD40_9GAST</name>
<evidence type="ECO:0008006" key="3">
    <source>
        <dbReference type="Google" id="ProtNLM"/>
    </source>
</evidence>
<keyword evidence="2" id="KW-1185">Reference proteome</keyword>
<dbReference type="AlphaFoldDB" id="A0AAE1BD40"/>
<gene>
    <name evidence="1" type="ORF">RRG08_059810</name>
</gene>
<dbReference type="Proteomes" id="UP001283361">
    <property type="component" value="Unassembled WGS sequence"/>
</dbReference>
<dbReference type="SUPFAM" id="SSF46689">
    <property type="entry name" value="Homeodomain-like"/>
    <property type="match status" value="1"/>
</dbReference>
<proteinExistence type="predicted"/>
<evidence type="ECO:0000313" key="2">
    <source>
        <dbReference type="Proteomes" id="UP001283361"/>
    </source>
</evidence>
<dbReference type="InterPro" id="IPR009057">
    <property type="entry name" value="Homeodomain-like_sf"/>
</dbReference>
<comment type="caution">
    <text evidence="1">The sequence shown here is derived from an EMBL/GenBank/DDBJ whole genome shotgun (WGS) entry which is preliminary data.</text>
</comment>
<evidence type="ECO:0000313" key="1">
    <source>
        <dbReference type="EMBL" id="KAK3803947.1"/>
    </source>
</evidence>
<accession>A0AAE1BD40</accession>
<dbReference type="EMBL" id="JAWDGP010000077">
    <property type="protein sequence ID" value="KAK3803947.1"/>
    <property type="molecule type" value="Genomic_DNA"/>
</dbReference>
<sequence>MGKSKKNVYNQYSREDLEKAIKPVKDGRETCLSASKSFGIPRKTLSDHVAGHSSLDECAARARNIPATIENAVVDKVIAAARAGFPLAKRQFLLKVGALMKSLGLKTQFKDGVPGKDYWQRIKKRHPDLVIRTPQNCASNRLQMMTRTVINKYFDDLEKPLNELDLAQKSSHIWNWDETGLQLSLCKRELGV</sequence>
<protein>
    <recommendedName>
        <fullName evidence="3">HTH psq-type domain-containing protein</fullName>
    </recommendedName>
</protein>
<organism evidence="1 2">
    <name type="scientific">Elysia crispata</name>
    <name type="common">lettuce slug</name>
    <dbReference type="NCBI Taxonomy" id="231223"/>
    <lineage>
        <taxon>Eukaryota</taxon>
        <taxon>Metazoa</taxon>
        <taxon>Spiralia</taxon>
        <taxon>Lophotrochozoa</taxon>
        <taxon>Mollusca</taxon>
        <taxon>Gastropoda</taxon>
        <taxon>Heterobranchia</taxon>
        <taxon>Euthyneura</taxon>
        <taxon>Panpulmonata</taxon>
        <taxon>Sacoglossa</taxon>
        <taxon>Placobranchoidea</taxon>
        <taxon>Plakobranchidae</taxon>
        <taxon>Elysia</taxon>
    </lineage>
</organism>
<dbReference type="Gene3D" id="1.10.10.60">
    <property type="entry name" value="Homeodomain-like"/>
    <property type="match status" value="1"/>
</dbReference>
<reference evidence="1" key="1">
    <citation type="journal article" date="2023" name="G3 (Bethesda)">
        <title>A reference genome for the long-term kleptoplast-retaining sea slug Elysia crispata morphotype clarki.</title>
        <authorList>
            <person name="Eastman K.E."/>
            <person name="Pendleton A.L."/>
            <person name="Shaikh M.A."/>
            <person name="Suttiyut T."/>
            <person name="Ogas R."/>
            <person name="Tomko P."/>
            <person name="Gavelis G."/>
            <person name="Widhalm J.R."/>
            <person name="Wisecaver J.H."/>
        </authorList>
    </citation>
    <scope>NUCLEOTIDE SEQUENCE</scope>
    <source>
        <strain evidence="1">ECLA1</strain>
    </source>
</reference>